<dbReference type="KEGG" id="gph:GEMMAAP_04240"/>
<gene>
    <name evidence="7" type="ORF">GEMMAAP_04240</name>
</gene>
<feature type="domain" description="DUF1592" evidence="5">
    <location>
        <begin position="440"/>
        <end position="567"/>
    </location>
</feature>
<dbReference type="Pfam" id="PF07624">
    <property type="entry name" value="PSD2"/>
    <property type="match status" value="1"/>
</dbReference>
<dbReference type="Pfam" id="PF07637">
    <property type="entry name" value="PSD5"/>
    <property type="match status" value="1"/>
</dbReference>
<feature type="domain" description="DUF1585" evidence="2">
    <location>
        <begin position="699"/>
        <end position="772"/>
    </location>
</feature>
<dbReference type="Pfam" id="PF07626">
    <property type="entry name" value="PSD3"/>
    <property type="match status" value="1"/>
</dbReference>
<evidence type="ECO:0000259" key="3">
    <source>
        <dbReference type="Pfam" id="PF07626"/>
    </source>
</evidence>
<dbReference type="Proteomes" id="UP000076404">
    <property type="component" value="Chromosome"/>
</dbReference>
<dbReference type="RefSeq" id="WP_053334269.1">
    <property type="nucleotide sequence ID" value="NZ_CP011454.1"/>
</dbReference>
<dbReference type="InterPro" id="IPR013042">
    <property type="entry name" value="DUF1592"/>
</dbReference>
<keyword evidence="8" id="KW-1185">Reference proteome</keyword>
<evidence type="ECO:0000259" key="2">
    <source>
        <dbReference type="Pfam" id="PF07624"/>
    </source>
</evidence>
<feature type="domain" description="DUF1595" evidence="6">
    <location>
        <begin position="365"/>
        <end position="426"/>
    </location>
</feature>
<feature type="region of interest" description="Disordered" evidence="1">
    <location>
        <begin position="619"/>
        <end position="641"/>
    </location>
</feature>
<evidence type="ECO:0000259" key="5">
    <source>
        <dbReference type="Pfam" id="PF07631"/>
    </source>
</evidence>
<reference evidence="7 8" key="1">
    <citation type="journal article" date="2014" name="Proc. Natl. Acad. Sci. U.S.A.">
        <title>Functional type 2 photosynthetic reaction centers found in the rare bacterial phylum Gemmatimonadetes.</title>
        <authorList>
            <person name="Zeng Y."/>
            <person name="Feng F."/>
            <person name="Medova H."/>
            <person name="Dean J."/>
            <person name="Koblizek M."/>
        </authorList>
    </citation>
    <scope>NUCLEOTIDE SEQUENCE [LARGE SCALE GENOMIC DNA]</scope>
    <source>
        <strain evidence="7 8">AP64</strain>
    </source>
</reference>
<evidence type="ECO:0000259" key="6">
    <source>
        <dbReference type="Pfam" id="PF07637"/>
    </source>
</evidence>
<reference evidence="7 8" key="2">
    <citation type="journal article" date="2016" name="Environ. Microbiol. Rep.">
        <title>Metagenomic evidence for the presence of phototrophic Gemmatimonadetes bacteria in diverse environments.</title>
        <authorList>
            <person name="Zeng Y."/>
            <person name="Baumbach J."/>
            <person name="Barbosa E.G."/>
            <person name="Azevedo V."/>
            <person name="Zhang C."/>
            <person name="Koblizek M."/>
        </authorList>
    </citation>
    <scope>NUCLEOTIDE SEQUENCE [LARGE SCALE GENOMIC DNA]</scope>
    <source>
        <strain evidence="7 8">AP64</strain>
    </source>
</reference>
<dbReference type="OrthoDB" id="127246at2"/>
<protein>
    <recommendedName>
        <fullName evidence="9">DUF1592 domain-containing protein</fullName>
    </recommendedName>
</protein>
<sequence length="795" mass="86900">MSHPVLPRRAAVPARMAPAALNGVVKQYCGKCHNDTMKRGNLTLSRFDVATPFGQMDVAEGMVAKLRAGMMPPVGSARPKGDTLDALVLELETRLDSMAVLNPDPGRRTFQRLNRAEYQAAVKQLLGLEVDAANYLPPDTKSDNFDNIADVQALSPTLLGAYLRAAGDISWLAVGNAKASAGATTYTMPKMASQTTHVEGAPYGTRGGMVVTHTFPADGEYRFGVNFFHETTGAFAGGLARGEALEIAVDGERVALIEVDRFMHASDPNGVAQGALPVKVTAGPHKISAAFIPPRFQGVVQDLISPLKYSLNSTSNAVAYGFTLLPHLRELTVTGPYAPTGVSDSPVRRQLFSCRPTSAASERPCALSIVNRLGTQAYRRPLTDDDRQGLMSLYDAGRTTGGSFEQGVRLALEGMLASPDFVFRFERAPSSATLNTPYALRDIDLASRLSFFLWSAPPDPALISAASRGTLSQPGGLEREVKRMLADPRAQALSTRFAAQWLRLPDLDVVTPDIRQYPDFDEQLKNGMRRETEMFFDDLVKRDRPVLDLYRADYTFVNEQLARHYGMKNVVGPAFRRVKYPDATRRGLLSHASVLTLTSHATRTSAVERGKWVMEVLLNSPPPPPPPGVPDLEATPGSDGARPLTVRERMEQHRKNPACSSCHKMMDPIGLALEQYDVTGKLRRRDNGMPIDSRGDLWDGTTANNAGELQAALLRRQDALLRTFTRNLMAYAVGRRIEAHDMPSVRRIVRDAGGQQHRMSAYIMGVVRSPAFRMQKLESSTTVESGPSGASSRFH</sequence>
<evidence type="ECO:0000313" key="7">
    <source>
        <dbReference type="EMBL" id="AMW04263.1"/>
    </source>
</evidence>
<dbReference type="eggNOG" id="COG0551">
    <property type="taxonomic scope" value="Bacteria"/>
</dbReference>
<organism evidence="7 8">
    <name type="scientific">Gemmatimonas phototrophica</name>
    <dbReference type="NCBI Taxonomy" id="1379270"/>
    <lineage>
        <taxon>Bacteria</taxon>
        <taxon>Pseudomonadati</taxon>
        <taxon>Gemmatimonadota</taxon>
        <taxon>Gemmatimonadia</taxon>
        <taxon>Gemmatimonadales</taxon>
        <taxon>Gemmatimonadaceae</taxon>
        <taxon>Gemmatimonas</taxon>
    </lineage>
</organism>
<dbReference type="Pfam" id="PF07627">
    <property type="entry name" value="PSCyt3"/>
    <property type="match status" value="1"/>
</dbReference>
<dbReference type="Pfam" id="PF07631">
    <property type="entry name" value="PSD4"/>
    <property type="match status" value="1"/>
</dbReference>
<feature type="compositionally biased region" description="Pro residues" evidence="1">
    <location>
        <begin position="620"/>
        <end position="629"/>
    </location>
</feature>
<evidence type="ECO:0000256" key="1">
    <source>
        <dbReference type="SAM" id="MobiDB-lite"/>
    </source>
</evidence>
<dbReference type="InterPro" id="IPR013039">
    <property type="entry name" value="DUF1588"/>
</dbReference>
<dbReference type="InterPro" id="IPR011478">
    <property type="entry name" value="DUF1585"/>
</dbReference>
<evidence type="ECO:0000313" key="8">
    <source>
        <dbReference type="Proteomes" id="UP000076404"/>
    </source>
</evidence>
<dbReference type="EMBL" id="CP011454">
    <property type="protein sequence ID" value="AMW04263.1"/>
    <property type="molecule type" value="Genomic_DNA"/>
</dbReference>
<dbReference type="AlphaFoldDB" id="A0A143BI11"/>
<evidence type="ECO:0000259" key="4">
    <source>
        <dbReference type="Pfam" id="PF07627"/>
    </source>
</evidence>
<dbReference type="STRING" id="1379270.GEMMAAP_04240"/>
<feature type="domain" description="DUF1588" evidence="4">
    <location>
        <begin position="585"/>
        <end position="685"/>
    </location>
</feature>
<proteinExistence type="predicted"/>
<dbReference type="InterPro" id="IPR013043">
    <property type="entry name" value="DUF1595"/>
</dbReference>
<name>A0A143BI11_9BACT</name>
<feature type="domain" description="DUF1587" evidence="3">
    <location>
        <begin position="111"/>
        <end position="173"/>
    </location>
</feature>
<evidence type="ECO:0008006" key="9">
    <source>
        <dbReference type="Google" id="ProtNLM"/>
    </source>
</evidence>
<dbReference type="InterPro" id="IPR013036">
    <property type="entry name" value="DUF1587"/>
</dbReference>
<accession>A0A143BI11</accession>